<dbReference type="PANTHER" id="PTHR10721:SF1">
    <property type="entry name" value="MITOCHONDRIAL IMPORT INNER MEMBRANE TRANSLOCASE SUBUNIT TIM44"/>
    <property type="match status" value="1"/>
</dbReference>
<evidence type="ECO:0000256" key="6">
    <source>
        <dbReference type="ARBA" id="ARBA00022840"/>
    </source>
</evidence>
<keyword evidence="5 13" id="KW-0999">Mitochondrion inner membrane</keyword>
<dbReference type="InterPro" id="IPR039544">
    <property type="entry name" value="Tim44-like"/>
</dbReference>
<dbReference type="InterPro" id="IPR007379">
    <property type="entry name" value="Tim44-like_dom"/>
</dbReference>
<keyword evidence="9 13" id="KW-0811">Translocation</keyword>
<keyword evidence="3 13" id="KW-0813">Transport</keyword>
<dbReference type="SMART" id="SM00978">
    <property type="entry name" value="Tim44"/>
    <property type="match status" value="1"/>
</dbReference>
<keyword evidence="6" id="KW-0067">ATP-binding</keyword>
<dbReference type="AlphaFoldDB" id="A0A1E3PK99"/>
<evidence type="ECO:0000256" key="13">
    <source>
        <dbReference type="PIRNR" id="PIRNR037871"/>
    </source>
</evidence>
<keyword evidence="4" id="KW-0547">Nucleotide-binding</keyword>
<keyword evidence="10 13" id="KW-0496">Mitochondrion</keyword>
<dbReference type="SUPFAM" id="SSF54427">
    <property type="entry name" value="NTF2-like"/>
    <property type="match status" value="1"/>
</dbReference>
<evidence type="ECO:0000256" key="3">
    <source>
        <dbReference type="ARBA" id="ARBA00022448"/>
    </source>
</evidence>
<dbReference type="PANTHER" id="PTHR10721">
    <property type="entry name" value="MITOCHONDRIAL IMPORT INNER MEMBRANE TRANSLOCASE SUBUNIT TIM44"/>
    <property type="match status" value="1"/>
</dbReference>
<dbReference type="InterPro" id="IPR017303">
    <property type="entry name" value="Tim44"/>
</dbReference>
<evidence type="ECO:0000256" key="11">
    <source>
        <dbReference type="ARBA" id="ARBA00023136"/>
    </source>
</evidence>
<name>A0A1E3PK99_9ASCO</name>
<dbReference type="FunFam" id="3.10.450.240:FF:000002">
    <property type="entry name" value="Mitochondrial import inner membrane translocase subunit TIM44"/>
    <property type="match status" value="1"/>
</dbReference>
<comment type="subcellular location">
    <subcellularLocation>
        <location evidence="1">Mitochondrion inner membrane</location>
        <topology evidence="1">Peripheral membrane protein</topology>
    </subcellularLocation>
</comment>
<evidence type="ECO:0000256" key="8">
    <source>
        <dbReference type="ARBA" id="ARBA00022946"/>
    </source>
</evidence>
<reference evidence="16 17" key="1">
    <citation type="journal article" date="2016" name="Proc. Natl. Acad. Sci. U.S.A.">
        <title>Comparative genomics of biotechnologically important yeasts.</title>
        <authorList>
            <person name="Riley R."/>
            <person name="Haridas S."/>
            <person name="Wolfe K.H."/>
            <person name="Lopes M.R."/>
            <person name="Hittinger C.T."/>
            <person name="Goeker M."/>
            <person name="Salamov A.A."/>
            <person name="Wisecaver J.H."/>
            <person name="Long T.M."/>
            <person name="Calvey C.H."/>
            <person name="Aerts A.L."/>
            <person name="Barry K.W."/>
            <person name="Choi C."/>
            <person name="Clum A."/>
            <person name="Coughlan A.Y."/>
            <person name="Deshpande S."/>
            <person name="Douglass A.P."/>
            <person name="Hanson S.J."/>
            <person name="Klenk H.-P."/>
            <person name="LaButti K.M."/>
            <person name="Lapidus A."/>
            <person name="Lindquist E.A."/>
            <person name="Lipzen A.M."/>
            <person name="Meier-Kolthoff J.P."/>
            <person name="Ohm R.A."/>
            <person name="Otillar R.P."/>
            <person name="Pangilinan J.L."/>
            <person name="Peng Y."/>
            <person name="Rokas A."/>
            <person name="Rosa C.A."/>
            <person name="Scheuner C."/>
            <person name="Sibirny A.A."/>
            <person name="Slot J.C."/>
            <person name="Stielow J.B."/>
            <person name="Sun H."/>
            <person name="Kurtzman C.P."/>
            <person name="Blackwell M."/>
            <person name="Grigoriev I.V."/>
            <person name="Jeffries T.W."/>
        </authorList>
    </citation>
    <scope>NUCLEOTIDE SEQUENCE [LARGE SCALE GENOMIC DNA]</scope>
    <source>
        <strain evidence="16 17">DSM 6958</strain>
    </source>
</reference>
<dbReference type="OrthoDB" id="10265990at2759"/>
<keyword evidence="17" id="KW-1185">Reference proteome</keyword>
<dbReference type="InterPro" id="IPR032710">
    <property type="entry name" value="NTF2-like_dom_sf"/>
</dbReference>
<sequence length="451" mass="50585">MHRFSTSKLTGSSGSTVMRLRTQLVSTTRFNANMNLVSSFHSSSVKLNKDSPPPPNPFKVFFDTFRQEIGKSKDLQENIKALQDETGRMAETESFKKAREAFEKAREGTGVASSATSQTLKKASEVVGGAAVKAWDSGVGKATRSAVNKTADTVSTATEPMRQTKIYKDVKEVIDDGSSLRYGGFEEKEARLRRRQQEEKKRLEEELRTGIKRRPIKANEEAGQDLVVHASAKPTEPGTKEKWEKFKSTTFVGKKIADLRVMYDESENGLIATTRTITDKISNFFAETESAKVIRMFREIDPNFNQEEFLTEVRQYILPEVIDAYVKGDEATLKEWLSEAPYNIWAASTKQYKEAGLFSAGRVLDIRGVDILSAKILPPSDVPVFVIGCRAQEVHLYKNVKTGEIAAGTEDHIQMSTYAMVITRIPEDIDNEETKGWKLLELVRGGTRQWT</sequence>
<feature type="coiled-coil region" evidence="14">
    <location>
        <begin position="186"/>
        <end position="213"/>
    </location>
</feature>
<accession>A0A1E3PK99</accession>
<keyword evidence="11 13" id="KW-0472">Membrane</keyword>
<dbReference type="PIRSF" id="PIRSF037871">
    <property type="entry name" value="TIM44"/>
    <property type="match status" value="1"/>
</dbReference>
<evidence type="ECO:0000256" key="4">
    <source>
        <dbReference type="ARBA" id="ARBA00022741"/>
    </source>
</evidence>
<proteinExistence type="inferred from homology"/>
<comment type="function">
    <text evidence="13">Essential component of the PAM complex, a complex required for the translocation of transit peptide-containing proteins from the inner membrane into the mitochondrial matrix in an ATP-dependent manner.</text>
</comment>
<dbReference type="Gene3D" id="3.10.450.240">
    <property type="match status" value="1"/>
</dbReference>
<evidence type="ECO:0000256" key="12">
    <source>
        <dbReference type="ARBA" id="ARBA00074309"/>
    </source>
</evidence>
<gene>
    <name evidence="16" type="ORF">NADFUDRAFT_83371</name>
</gene>
<evidence type="ECO:0000256" key="14">
    <source>
        <dbReference type="SAM" id="Coils"/>
    </source>
</evidence>
<dbReference type="GO" id="GO:0005743">
    <property type="term" value="C:mitochondrial inner membrane"/>
    <property type="evidence" value="ECO:0007669"/>
    <property type="project" value="UniProtKB-SubCell"/>
</dbReference>
<keyword evidence="7 13" id="KW-0653">Protein transport</keyword>
<dbReference type="GO" id="GO:0030150">
    <property type="term" value="P:protein import into mitochondrial matrix"/>
    <property type="evidence" value="ECO:0007669"/>
    <property type="project" value="InterPro"/>
</dbReference>
<evidence type="ECO:0000256" key="10">
    <source>
        <dbReference type="ARBA" id="ARBA00023128"/>
    </source>
</evidence>
<dbReference type="Proteomes" id="UP000095009">
    <property type="component" value="Unassembled WGS sequence"/>
</dbReference>
<dbReference type="Pfam" id="PF04280">
    <property type="entry name" value="Tim44"/>
    <property type="match status" value="1"/>
</dbReference>
<organism evidence="16 17">
    <name type="scientific">Nadsonia fulvescens var. elongata DSM 6958</name>
    <dbReference type="NCBI Taxonomy" id="857566"/>
    <lineage>
        <taxon>Eukaryota</taxon>
        <taxon>Fungi</taxon>
        <taxon>Dikarya</taxon>
        <taxon>Ascomycota</taxon>
        <taxon>Saccharomycotina</taxon>
        <taxon>Dipodascomycetes</taxon>
        <taxon>Dipodascales</taxon>
        <taxon>Dipodascales incertae sedis</taxon>
        <taxon>Nadsonia</taxon>
    </lineage>
</organism>
<evidence type="ECO:0000256" key="1">
    <source>
        <dbReference type="ARBA" id="ARBA00004637"/>
    </source>
</evidence>
<dbReference type="EMBL" id="KV454410">
    <property type="protein sequence ID" value="ODQ65372.1"/>
    <property type="molecule type" value="Genomic_DNA"/>
</dbReference>
<evidence type="ECO:0000256" key="7">
    <source>
        <dbReference type="ARBA" id="ARBA00022927"/>
    </source>
</evidence>
<evidence type="ECO:0000259" key="15">
    <source>
        <dbReference type="SMART" id="SM00978"/>
    </source>
</evidence>
<evidence type="ECO:0000313" key="16">
    <source>
        <dbReference type="EMBL" id="ODQ65372.1"/>
    </source>
</evidence>
<feature type="domain" description="Tim44-like" evidence="15">
    <location>
        <begin position="290"/>
        <end position="444"/>
    </location>
</feature>
<evidence type="ECO:0000256" key="2">
    <source>
        <dbReference type="ARBA" id="ARBA00009597"/>
    </source>
</evidence>
<dbReference type="GO" id="GO:0051087">
    <property type="term" value="F:protein-folding chaperone binding"/>
    <property type="evidence" value="ECO:0007669"/>
    <property type="project" value="InterPro"/>
</dbReference>
<keyword evidence="14" id="KW-0175">Coiled coil</keyword>
<dbReference type="GO" id="GO:0005524">
    <property type="term" value="F:ATP binding"/>
    <property type="evidence" value="ECO:0007669"/>
    <property type="project" value="UniProtKB-KW"/>
</dbReference>
<evidence type="ECO:0000256" key="9">
    <source>
        <dbReference type="ARBA" id="ARBA00023010"/>
    </source>
</evidence>
<protein>
    <recommendedName>
        <fullName evidence="12 13">Mitochondrial import inner membrane translocase subunit TIM44</fullName>
    </recommendedName>
</protein>
<dbReference type="STRING" id="857566.A0A1E3PK99"/>
<keyword evidence="8" id="KW-0809">Transit peptide</keyword>
<comment type="similarity">
    <text evidence="2 13">Belongs to the Tim44 family.</text>
</comment>
<evidence type="ECO:0000256" key="5">
    <source>
        <dbReference type="ARBA" id="ARBA00022792"/>
    </source>
</evidence>
<evidence type="ECO:0000313" key="17">
    <source>
        <dbReference type="Proteomes" id="UP000095009"/>
    </source>
</evidence>